<organism evidence="2 3">
    <name type="scientific">Palleronia caenipelagi</name>
    <dbReference type="NCBI Taxonomy" id="2489174"/>
    <lineage>
        <taxon>Bacteria</taxon>
        <taxon>Pseudomonadati</taxon>
        <taxon>Pseudomonadota</taxon>
        <taxon>Alphaproteobacteria</taxon>
        <taxon>Rhodobacterales</taxon>
        <taxon>Roseobacteraceae</taxon>
        <taxon>Palleronia</taxon>
    </lineage>
</organism>
<feature type="domain" description="Thiamine pyrophosphate enzyme N-terminal TPP-binding" evidence="1">
    <location>
        <begin position="11"/>
        <end position="109"/>
    </location>
</feature>
<proteinExistence type="predicted"/>
<dbReference type="Proteomes" id="UP000318590">
    <property type="component" value="Unassembled WGS sequence"/>
</dbReference>
<dbReference type="OrthoDB" id="8220795at2"/>
<comment type="caution">
    <text evidence="2">The sequence shown here is derived from an EMBL/GenBank/DDBJ whole genome shotgun (WGS) entry which is preliminary data.</text>
</comment>
<dbReference type="Gene3D" id="3.40.50.970">
    <property type="match status" value="1"/>
</dbReference>
<evidence type="ECO:0000313" key="2">
    <source>
        <dbReference type="EMBL" id="TRD14871.1"/>
    </source>
</evidence>
<evidence type="ECO:0000259" key="1">
    <source>
        <dbReference type="Pfam" id="PF02776"/>
    </source>
</evidence>
<dbReference type="EMBL" id="VFSV01000061">
    <property type="protein sequence ID" value="TRD14871.1"/>
    <property type="molecule type" value="Genomic_DNA"/>
</dbReference>
<gene>
    <name evidence="2" type="ORF">FEV53_18170</name>
</gene>
<dbReference type="InterPro" id="IPR029061">
    <property type="entry name" value="THDP-binding"/>
</dbReference>
<dbReference type="AlphaFoldDB" id="A0A547PL53"/>
<accession>A0A547PL53</accession>
<reference evidence="2 3" key="1">
    <citation type="submission" date="2019-06" db="EMBL/GenBank/DDBJ databases">
        <title>Paenimaribius caenipelagi gen. nov., sp. nov., isolated from a tidal flat.</title>
        <authorList>
            <person name="Yoon J.-H."/>
        </authorList>
    </citation>
    <scope>NUCLEOTIDE SEQUENCE [LARGE SCALE GENOMIC DNA]</scope>
    <source>
        <strain evidence="2 3">JBTF-M29</strain>
    </source>
</reference>
<evidence type="ECO:0000313" key="3">
    <source>
        <dbReference type="Proteomes" id="UP000318590"/>
    </source>
</evidence>
<dbReference type="InterPro" id="IPR012001">
    <property type="entry name" value="Thiamin_PyroP_enz_TPP-bd_dom"/>
</dbReference>
<keyword evidence="3" id="KW-1185">Reference proteome</keyword>
<name>A0A547PL53_9RHOB</name>
<dbReference type="RefSeq" id="WP_142836143.1">
    <property type="nucleotide sequence ID" value="NZ_VFSV01000061.1"/>
</dbReference>
<protein>
    <submittedName>
        <fullName evidence="2">Thiamine pyrophosphate-binding protein</fullName>
    </submittedName>
</protein>
<dbReference type="GO" id="GO:0030976">
    <property type="term" value="F:thiamine pyrophosphate binding"/>
    <property type="evidence" value="ECO:0007669"/>
    <property type="project" value="InterPro"/>
</dbReference>
<sequence>MANTDYSVPASAVHAVLREKGVNAVTTVPDFIQFALHDRLKNDPDMTYLECSAENQALTTAMGMYVGGLEPIVMMQNQGLLNCLNSLRSVGIDGSIPLVLFVGAFGREFSNLGQPLTDSRRVMVNRTQPVVEALGLPFYNLETPGDLPKVAEAFDTARATKRAAVVHFGYFPAWN</sequence>
<dbReference type="Pfam" id="PF02776">
    <property type="entry name" value="TPP_enzyme_N"/>
    <property type="match status" value="1"/>
</dbReference>
<dbReference type="SUPFAM" id="SSF52518">
    <property type="entry name" value="Thiamin diphosphate-binding fold (THDP-binding)"/>
    <property type="match status" value="1"/>
</dbReference>